<protein>
    <recommendedName>
        <fullName evidence="3">Retrotransposon gag domain-containing protein</fullName>
    </recommendedName>
</protein>
<accession>A0AAW2V2P2</accession>
<dbReference type="PANTHER" id="PTHR37610:SF40">
    <property type="entry name" value="OS01G0909600 PROTEIN"/>
    <property type="match status" value="1"/>
</dbReference>
<feature type="region of interest" description="Disordered" evidence="1">
    <location>
        <begin position="1"/>
        <end position="76"/>
    </location>
</feature>
<reference evidence="2" key="2">
    <citation type="journal article" date="2024" name="Plant">
        <title>Genomic evolution and insights into agronomic trait innovations of Sesamum species.</title>
        <authorList>
            <person name="Miao H."/>
            <person name="Wang L."/>
            <person name="Qu L."/>
            <person name="Liu H."/>
            <person name="Sun Y."/>
            <person name="Le M."/>
            <person name="Wang Q."/>
            <person name="Wei S."/>
            <person name="Zheng Y."/>
            <person name="Lin W."/>
            <person name="Duan Y."/>
            <person name="Cao H."/>
            <person name="Xiong S."/>
            <person name="Wang X."/>
            <person name="Wei L."/>
            <person name="Li C."/>
            <person name="Ma Q."/>
            <person name="Ju M."/>
            <person name="Zhao R."/>
            <person name="Li G."/>
            <person name="Mu C."/>
            <person name="Tian Q."/>
            <person name="Mei H."/>
            <person name="Zhang T."/>
            <person name="Gao T."/>
            <person name="Zhang H."/>
        </authorList>
    </citation>
    <scope>NUCLEOTIDE SEQUENCE</scope>
    <source>
        <strain evidence="2">G02</strain>
    </source>
</reference>
<feature type="compositionally biased region" description="Gly residues" evidence="1">
    <location>
        <begin position="66"/>
        <end position="76"/>
    </location>
</feature>
<reference evidence="2" key="1">
    <citation type="submission" date="2020-06" db="EMBL/GenBank/DDBJ databases">
        <authorList>
            <person name="Li T."/>
            <person name="Hu X."/>
            <person name="Zhang T."/>
            <person name="Song X."/>
            <person name="Zhang H."/>
            <person name="Dai N."/>
            <person name="Sheng W."/>
            <person name="Hou X."/>
            <person name="Wei L."/>
        </authorList>
    </citation>
    <scope>NUCLEOTIDE SEQUENCE</scope>
    <source>
        <strain evidence="2">G02</strain>
        <tissue evidence="2">Leaf</tissue>
    </source>
</reference>
<dbReference type="PANTHER" id="PTHR37610">
    <property type="entry name" value="CCHC-TYPE DOMAIN-CONTAINING PROTEIN"/>
    <property type="match status" value="1"/>
</dbReference>
<comment type="caution">
    <text evidence="2">The sequence shown here is derived from an EMBL/GenBank/DDBJ whole genome shotgun (WGS) entry which is preliminary data.</text>
</comment>
<dbReference type="EMBL" id="JACGWJ010000004">
    <property type="protein sequence ID" value="KAL0423305.1"/>
    <property type="molecule type" value="Genomic_DNA"/>
</dbReference>
<feature type="compositionally biased region" description="Basic and acidic residues" evidence="1">
    <location>
        <begin position="1"/>
        <end position="19"/>
    </location>
</feature>
<proteinExistence type="predicted"/>
<name>A0AAW2V2P2_SESRA</name>
<gene>
    <name evidence="2" type="ORF">Sradi_0865300</name>
</gene>
<feature type="compositionally biased region" description="Basic and acidic residues" evidence="1">
    <location>
        <begin position="37"/>
        <end position="50"/>
    </location>
</feature>
<evidence type="ECO:0000313" key="2">
    <source>
        <dbReference type="EMBL" id="KAL0423305.1"/>
    </source>
</evidence>
<sequence length="237" mass="25455">MRRDGGGGDGVEGRKKEGRGGGSGADGGGGDDGEEEAGARRKEEGEEGKKKERRRGRRKEEDEGGRGSSDGGGCCGGNPVVVAAATWSLHTWSSSLITQVTTQEGVSMAENSAIAGERQGAERRILPEILQLHGSNHPGMILVDSMVTTWILNSISKDIVQAYTYAKTSRNLWLDLEQRYGSCNGPLLYQLQRSITSLSQGNLSLANYYTKLKMLWDELIELKPTPQCTCNGCTCGA</sequence>
<evidence type="ECO:0008006" key="3">
    <source>
        <dbReference type="Google" id="ProtNLM"/>
    </source>
</evidence>
<dbReference type="AlphaFoldDB" id="A0AAW2V2P2"/>
<organism evidence="2">
    <name type="scientific">Sesamum radiatum</name>
    <name type="common">Black benniseed</name>
    <dbReference type="NCBI Taxonomy" id="300843"/>
    <lineage>
        <taxon>Eukaryota</taxon>
        <taxon>Viridiplantae</taxon>
        <taxon>Streptophyta</taxon>
        <taxon>Embryophyta</taxon>
        <taxon>Tracheophyta</taxon>
        <taxon>Spermatophyta</taxon>
        <taxon>Magnoliopsida</taxon>
        <taxon>eudicotyledons</taxon>
        <taxon>Gunneridae</taxon>
        <taxon>Pentapetalae</taxon>
        <taxon>asterids</taxon>
        <taxon>lamiids</taxon>
        <taxon>Lamiales</taxon>
        <taxon>Pedaliaceae</taxon>
        <taxon>Sesamum</taxon>
    </lineage>
</organism>
<evidence type="ECO:0000256" key="1">
    <source>
        <dbReference type="SAM" id="MobiDB-lite"/>
    </source>
</evidence>